<accession>A0AAV3NKN8</accession>
<gene>
    <name evidence="1" type="ORF">LIER_01027</name>
</gene>
<dbReference type="Pfam" id="PF10184">
    <property type="entry name" value="DUF2358"/>
    <property type="match status" value="1"/>
</dbReference>
<evidence type="ECO:0000313" key="2">
    <source>
        <dbReference type="Proteomes" id="UP001454036"/>
    </source>
</evidence>
<protein>
    <submittedName>
        <fullName evidence="1">Uncharacterized protein</fullName>
    </submittedName>
</protein>
<comment type="caution">
    <text evidence="1">The sequence shown here is derived from an EMBL/GenBank/DDBJ whole genome shotgun (WGS) entry which is preliminary data.</text>
</comment>
<dbReference type="EMBL" id="BAABME010000095">
    <property type="protein sequence ID" value="GAA0139498.1"/>
    <property type="molecule type" value="Genomic_DNA"/>
</dbReference>
<dbReference type="InterPro" id="IPR032710">
    <property type="entry name" value="NTF2-like_dom_sf"/>
</dbReference>
<organism evidence="1 2">
    <name type="scientific">Lithospermum erythrorhizon</name>
    <name type="common">Purple gromwell</name>
    <name type="synonym">Lithospermum officinale var. erythrorhizon</name>
    <dbReference type="NCBI Taxonomy" id="34254"/>
    <lineage>
        <taxon>Eukaryota</taxon>
        <taxon>Viridiplantae</taxon>
        <taxon>Streptophyta</taxon>
        <taxon>Embryophyta</taxon>
        <taxon>Tracheophyta</taxon>
        <taxon>Spermatophyta</taxon>
        <taxon>Magnoliopsida</taxon>
        <taxon>eudicotyledons</taxon>
        <taxon>Gunneridae</taxon>
        <taxon>Pentapetalae</taxon>
        <taxon>asterids</taxon>
        <taxon>lamiids</taxon>
        <taxon>Boraginales</taxon>
        <taxon>Boraginaceae</taxon>
        <taxon>Boraginoideae</taxon>
        <taxon>Lithospermeae</taxon>
        <taxon>Lithospermum</taxon>
    </lineage>
</organism>
<dbReference type="PANTHER" id="PTHR31094">
    <property type="entry name" value="RIKEN CDNA 2310061I04 GENE"/>
    <property type="match status" value="1"/>
</dbReference>
<name>A0AAV3NKN8_LITER</name>
<keyword evidence="2" id="KW-1185">Reference proteome</keyword>
<reference evidence="1 2" key="1">
    <citation type="submission" date="2024-01" db="EMBL/GenBank/DDBJ databases">
        <title>The complete chloroplast genome sequence of Lithospermum erythrorhizon: insights into the phylogenetic relationship among Boraginaceae species and the maternal lineages of purple gromwells.</title>
        <authorList>
            <person name="Okada T."/>
            <person name="Watanabe K."/>
        </authorList>
    </citation>
    <scope>NUCLEOTIDE SEQUENCE [LARGE SCALE GENOMIC DNA]</scope>
</reference>
<dbReference type="Gene3D" id="3.10.450.50">
    <property type="match status" value="1"/>
</dbReference>
<dbReference type="InterPro" id="IPR018790">
    <property type="entry name" value="DUF2358"/>
</dbReference>
<evidence type="ECO:0000313" key="1">
    <source>
        <dbReference type="EMBL" id="GAA0139498.1"/>
    </source>
</evidence>
<proteinExistence type="predicted"/>
<dbReference type="SUPFAM" id="SSF54427">
    <property type="entry name" value="NTF2-like"/>
    <property type="match status" value="1"/>
</dbReference>
<sequence length="292" mass="34167">MSLILQLPELSTVSLHVASHRRHFISRSNKLFQKLDFENNKRRIVRVRVCCSSLKELEKVEIVDLGEKLSLYGDFGAPVKLNASTSMKPSKEEEEKRNYYVNSGYAIRVLREEFPDLFNKELNFDIYRDDIVFKDPLNTFAGIDNYKSIFWGLRFHGRIFFRALWIDIVSVWQPVDNTIMIRWTVHGIPRVPWESRGRFDGTSEYKLDKNGKIYEHRVHNIALRRPPKFHVVTVQELIEVLSCPSAPKPTCFEIPSFSLPTIMPINKMSDIKHRLVSMLSFGQFSDEETSRR</sequence>
<dbReference type="Proteomes" id="UP001454036">
    <property type="component" value="Unassembled WGS sequence"/>
</dbReference>
<dbReference type="PANTHER" id="PTHR31094:SF2">
    <property type="entry name" value="RIKEN CDNA 2310061I04 GENE"/>
    <property type="match status" value="1"/>
</dbReference>
<dbReference type="AlphaFoldDB" id="A0AAV3NKN8"/>